<name>A0A150FUN4_GONPE</name>
<dbReference type="PANTHER" id="PTHR36740">
    <property type="entry name" value="PRC DOMAIN-CONTAINING PROTEIN"/>
    <property type="match status" value="1"/>
</dbReference>
<dbReference type="Proteomes" id="UP000075714">
    <property type="component" value="Unassembled WGS sequence"/>
</dbReference>
<proteinExistence type="predicted"/>
<dbReference type="Pfam" id="PF05239">
    <property type="entry name" value="PRC"/>
    <property type="match status" value="1"/>
</dbReference>
<gene>
    <name evidence="2" type="ORF">GPECTOR_576g626</name>
</gene>
<sequence>MALVRRPLYQPVQSQQSIYLNLSQVADKQVITCNKGRNLGTIGEAWVDPQRLEVVSFELEAKRGVSSSVTGTIPLMMLKQVGDVVLVQDTESMPLPTDGRAGFVKLLGMEVRTRNNRVVGKVRDFAFNPNNGAITKVEFDDFGLTFLPVNFFDTTSIASDFIESVAYGAVVVSTDEYARPEKPGILSGLLRGLGRTQVAGLLSDGSRASEAAGLLPAGYTYEKWQSDIARWEMETGLRAF</sequence>
<dbReference type="STRING" id="33097.A0A150FUN4"/>
<accession>A0A150FUN4</accession>
<dbReference type="Gene3D" id="2.30.30.240">
    <property type="entry name" value="PRC-barrel domain"/>
    <property type="match status" value="2"/>
</dbReference>
<dbReference type="InterPro" id="IPR011033">
    <property type="entry name" value="PRC_barrel-like_sf"/>
</dbReference>
<dbReference type="AlphaFoldDB" id="A0A150FUN4"/>
<dbReference type="SUPFAM" id="SSF50346">
    <property type="entry name" value="PRC-barrel domain"/>
    <property type="match status" value="2"/>
</dbReference>
<organism evidence="2 3">
    <name type="scientific">Gonium pectorale</name>
    <name type="common">Green alga</name>
    <dbReference type="NCBI Taxonomy" id="33097"/>
    <lineage>
        <taxon>Eukaryota</taxon>
        <taxon>Viridiplantae</taxon>
        <taxon>Chlorophyta</taxon>
        <taxon>core chlorophytes</taxon>
        <taxon>Chlorophyceae</taxon>
        <taxon>CS clade</taxon>
        <taxon>Chlamydomonadales</taxon>
        <taxon>Volvocaceae</taxon>
        <taxon>Gonium</taxon>
    </lineage>
</organism>
<evidence type="ECO:0000313" key="3">
    <source>
        <dbReference type="Proteomes" id="UP000075714"/>
    </source>
</evidence>
<dbReference type="PANTHER" id="PTHR36740:SF1">
    <property type="entry name" value="PRC-BARREL DOMAIN-CONTAINING PROTEIN"/>
    <property type="match status" value="1"/>
</dbReference>
<reference evidence="3" key="1">
    <citation type="journal article" date="2016" name="Nat. Commun.">
        <title>The Gonium pectorale genome demonstrates co-option of cell cycle regulation during the evolution of multicellularity.</title>
        <authorList>
            <person name="Hanschen E.R."/>
            <person name="Marriage T.N."/>
            <person name="Ferris P.J."/>
            <person name="Hamaji T."/>
            <person name="Toyoda A."/>
            <person name="Fujiyama A."/>
            <person name="Neme R."/>
            <person name="Noguchi H."/>
            <person name="Minakuchi Y."/>
            <person name="Suzuki M."/>
            <person name="Kawai-Toyooka H."/>
            <person name="Smith D.R."/>
            <person name="Sparks H."/>
            <person name="Anderson J."/>
            <person name="Bakaric R."/>
            <person name="Luria V."/>
            <person name="Karger A."/>
            <person name="Kirschner M.W."/>
            <person name="Durand P.M."/>
            <person name="Michod R.E."/>
            <person name="Nozaki H."/>
            <person name="Olson B.J."/>
        </authorList>
    </citation>
    <scope>NUCLEOTIDE SEQUENCE [LARGE SCALE GENOMIC DNA]</scope>
    <source>
        <strain evidence="3">NIES-2863</strain>
    </source>
</reference>
<dbReference type="InterPro" id="IPR027275">
    <property type="entry name" value="PRC-brl_dom"/>
</dbReference>
<evidence type="ECO:0000259" key="1">
    <source>
        <dbReference type="Pfam" id="PF05239"/>
    </source>
</evidence>
<protein>
    <recommendedName>
        <fullName evidence="1">PRC-barrel domain-containing protein</fullName>
    </recommendedName>
</protein>
<dbReference type="EMBL" id="LSYV01000573">
    <property type="protein sequence ID" value="KXZ41288.1"/>
    <property type="molecule type" value="Genomic_DNA"/>
</dbReference>
<dbReference type="OrthoDB" id="539916at2759"/>
<comment type="caution">
    <text evidence="2">The sequence shown here is derived from an EMBL/GenBank/DDBJ whole genome shotgun (WGS) entry which is preliminary data.</text>
</comment>
<keyword evidence="3" id="KW-1185">Reference proteome</keyword>
<feature type="domain" description="PRC-barrel" evidence="1">
    <location>
        <begin position="105"/>
        <end position="150"/>
    </location>
</feature>
<evidence type="ECO:0000313" key="2">
    <source>
        <dbReference type="EMBL" id="KXZ41288.1"/>
    </source>
</evidence>